<dbReference type="RefSeq" id="WP_126703064.1">
    <property type="nucleotide sequence ID" value="NZ_CP034593.1"/>
</dbReference>
<dbReference type="EC" id="1.7.2.2" evidence="15"/>
<organism evidence="15 16">
    <name type="scientific">Flaviflexus ciconiae</name>
    <dbReference type="NCBI Taxonomy" id="2496867"/>
    <lineage>
        <taxon>Bacteria</taxon>
        <taxon>Bacillati</taxon>
        <taxon>Actinomycetota</taxon>
        <taxon>Actinomycetes</taxon>
        <taxon>Actinomycetales</taxon>
        <taxon>Actinomycetaceae</taxon>
        <taxon>Flaviflexus</taxon>
    </lineage>
</organism>
<protein>
    <submittedName>
        <fullName evidence="15">Cytochrome c nitrite reductase small subunit</fullName>
        <ecNumber evidence="15">1.7.2.2</ecNumber>
    </submittedName>
</protein>
<dbReference type="InterPro" id="IPR038266">
    <property type="entry name" value="NapC/NirT_cytc_sf"/>
</dbReference>
<dbReference type="PANTHER" id="PTHR30333:SF1">
    <property type="entry name" value="CYTOCHROME C-TYPE PROTEIN NAPC"/>
    <property type="match status" value="1"/>
</dbReference>
<dbReference type="PANTHER" id="PTHR30333">
    <property type="entry name" value="CYTOCHROME C-TYPE PROTEIN"/>
    <property type="match status" value="1"/>
</dbReference>
<name>A0A3S9PV84_9ACTO</name>
<dbReference type="KEGG" id="flh:EJ997_01790"/>
<keyword evidence="7" id="KW-0479">Metal-binding</keyword>
<dbReference type="GO" id="GO:0009061">
    <property type="term" value="P:anaerobic respiration"/>
    <property type="evidence" value="ECO:0007669"/>
    <property type="project" value="TreeGrafter"/>
</dbReference>
<evidence type="ECO:0000256" key="7">
    <source>
        <dbReference type="ARBA" id="ARBA00022723"/>
    </source>
</evidence>
<dbReference type="SUPFAM" id="SSF48695">
    <property type="entry name" value="Multiheme cytochromes"/>
    <property type="match status" value="1"/>
</dbReference>
<dbReference type="GO" id="GO:0042279">
    <property type="term" value="F:nitrite reductase (cytochrome, ammonia-forming) activity"/>
    <property type="evidence" value="ECO:0007669"/>
    <property type="project" value="UniProtKB-EC"/>
</dbReference>
<accession>A0A3S9PV84</accession>
<keyword evidence="15" id="KW-0560">Oxidoreductase</keyword>
<keyword evidence="9 13" id="KW-1133">Transmembrane helix</keyword>
<dbReference type="GO" id="GO:0005886">
    <property type="term" value="C:plasma membrane"/>
    <property type="evidence" value="ECO:0007669"/>
    <property type="project" value="UniProtKB-SubCell"/>
</dbReference>
<gene>
    <name evidence="15" type="primary">nrfH</name>
    <name evidence="15" type="ORF">EJ997_01790</name>
</gene>
<evidence type="ECO:0000313" key="16">
    <source>
        <dbReference type="Proteomes" id="UP000280344"/>
    </source>
</evidence>
<dbReference type="NCBIfam" id="TIGR03153">
    <property type="entry name" value="cytochr_NrfH"/>
    <property type="match status" value="1"/>
</dbReference>
<evidence type="ECO:0000256" key="9">
    <source>
        <dbReference type="ARBA" id="ARBA00022989"/>
    </source>
</evidence>
<evidence type="ECO:0000256" key="6">
    <source>
        <dbReference type="ARBA" id="ARBA00022692"/>
    </source>
</evidence>
<evidence type="ECO:0000313" key="15">
    <source>
        <dbReference type="EMBL" id="AZQ76255.1"/>
    </source>
</evidence>
<dbReference type="InterPro" id="IPR017571">
    <property type="entry name" value="NrfH"/>
</dbReference>
<dbReference type="Gene3D" id="1.10.3820.10">
    <property type="entry name" value="Di-heme elbow motif domain"/>
    <property type="match status" value="1"/>
</dbReference>
<evidence type="ECO:0000256" key="4">
    <source>
        <dbReference type="ARBA" id="ARBA00022475"/>
    </source>
</evidence>
<keyword evidence="10" id="KW-0408">Iron</keyword>
<evidence type="ECO:0000256" key="12">
    <source>
        <dbReference type="SAM" id="MobiDB-lite"/>
    </source>
</evidence>
<comment type="subcellular location">
    <subcellularLocation>
        <location evidence="1">Cell membrane</location>
    </subcellularLocation>
</comment>
<evidence type="ECO:0000256" key="1">
    <source>
        <dbReference type="ARBA" id="ARBA00004236"/>
    </source>
</evidence>
<evidence type="ECO:0000256" key="13">
    <source>
        <dbReference type="SAM" id="Phobius"/>
    </source>
</evidence>
<comment type="similarity">
    <text evidence="2">Belongs to the NapC/NirT/NrfH family.</text>
</comment>
<keyword evidence="3" id="KW-0813">Transport</keyword>
<dbReference type="GO" id="GO:0009055">
    <property type="term" value="F:electron transfer activity"/>
    <property type="evidence" value="ECO:0007669"/>
    <property type="project" value="TreeGrafter"/>
</dbReference>
<dbReference type="GO" id="GO:0046872">
    <property type="term" value="F:metal ion binding"/>
    <property type="evidence" value="ECO:0007669"/>
    <property type="project" value="UniProtKB-KW"/>
</dbReference>
<dbReference type="InterPro" id="IPR051174">
    <property type="entry name" value="Cytochrome_c-type_ET"/>
</dbReference>
<keyword evidence="5" id="KW-0349">Heme</keyword>
<sequence length="175" mass="19533">MAEEETVTATEQPSEAGPARQRTWLRGKNVLLFLAVFVFGSFIGVGSFTFLYANGIGYLYDEPEGCAQCHAMDDYLEGYNKGSHKDVATCNDCHMPHDNLAKSLWVKADNGFWHALKFTTGDYPTNIEIRESNRQVTNEACVYCHGDYLSGVHEVRAEGDELDCTRCHETVGHAK</sequence>
<evidence type="ECO:0000256" key="3">
    <source>
        <dbReference type="ARBA" id="ARBA00022448"/>
    </source>
</evidence>
<dbReference type="AlphaFoldDB" id="A0A3S9PV84"/>
<dbReference type="EMBL" id="CP034593">
    <property type="protein sequence ID" value="AZQ76255.1"/>
    <property type="molecule type" value="Genomic_DNA"/>
</dbReference>
<proteinExistence type="inferred from homology"/>
<evidence type="ECO:0000259" key="14">
    <source>
        <dbReference type="Pfam" id="PF03264"/>
    </source>
</evidence>
<reference evidence="15 16" key="1">
    <citation type="submission" date="2018-12" db="EMBL/GenBank/DDBJ databases">
        <title>Complete genome sequence of Flaviflexus sp. H23T48.</title>
        <authorList>
            <person name="Bae J.-W."/>
            <person name="Lee J.-Y."/>
        </authorList>
    </citation>
    <scope>NUCLEOTIDE SEQUENCE [LARGE SCALE GENOMIC DNA]</scope>
    <source>
        <strain evidence="15 16">H23T48</strain>
    </source>
</reference>
<evidence type="ECO:0000256" key="8">
    <source>
        <dbReference type="ARBA" id="ARBA00022982"/>
    </source>
</evidence>
<dbReference type="OrthoDB" id="9782159at2"/>
<keyword evidence="6 13" id="KW-0812">Transmembrane</keyword>
<dbReference type="Pfam" id="PF03264">
    <property type="entry name" value="Cytochrom_NNT"/>
    <property type="match status" value="1"/>
</dbReference>
<evidence type="ECO:0000256" key="11">
    <source>
        <dbReference type="ARBA" id="ARBA00023136"/>
    </source>
</evidence>
<evidence type="ECO:0000256" key="10">
    <source>
        <dbReference type="ARBA" id="ARBA00023004"/>
    </source>
</evidence>
<dbReference type="InterPro" id="IPR036280">
    <property type="entry name" value="Multihaem_cyt_sf"/>
</dbReference>
<dbReference type="GO" id="GO:0022900">
    <property type="term" value="P:electron transport chain"/>
    <property type="evidence" value="ECO:0007669"/>
    <property type="project" value="InterPro"/>
</dbReference>
<dbReference type="Proteomes" id="UP000280344">
    <property type="component" value="Chromosome"/>
</dbReference>
<keyword evidence="4" id="KW-1003">Cell membrane</keyword>
<evidence type="ECO:0000256" key="2">
    <source>
        <dbReference type="ARBA" id="ARBA00007395"/>
    </source>
</evidence>
<dbReference type="InterPro" id="IPR005126">
    <property type="entry name" value="NapC/NirT_cyt_c_N"/>
</dbReference>
<keyword evidence="16" id="KW-1185">Reference proteome</keyword>
<feature type="region of interest" description="Disordered" evidence="12">
    <location>
        <begin position="1"/>
        <end position="20"/>
    </location>
</feature>
<feature type="transmembrane region" description="Helical" evidence="13">
    <location>
        <begin position="30"/>
        <end position="53"/>
    </location>
</feature>
<keyword evidence="8" id="KW-0249">Electron transport</keyword>
<feature type="domain" description="NapC/NirT cytochrome c N-terminal" evidence="14">
    <location>
        <begin position="34"/>
        <end position="126"/>
    </location>
</feature>
<evidence type="ECO:0000256" key="5">
    <source>
        <dbReference type="ARBA" id="ARBA00022617"/>
    </source>
</evidence>
<keyword evidence="11 13" id="KW-0472">Membrane</keyword>